<feature type="region of interest" description="Disordered" evidence="1">
    <location>
        <begin position="36"/>
        <end position="65"/>
    </location>
</feature>
<proteinExistence type="predicted"/>
<dbReference type="EMBL" id="CM026425">
    <property type="protein sequence ID" value="KAG0575420.1"/>
    <property type="molecule type" value="Genomic_DNA"/>
</dbReference>
<protein>
    <submittedName>
        <fullName evidence="2">Uncharacterized protein</fullName>
    </submittedName>
</protein>
<dbReference type="GO" id="GO:0005634">
    <property type="term" value="C:nucleus"/>
    <property type="evidence" value="ECO:0007669"/>
    <property type="project" value="TreeGrafter"/>
</dbReference>
<accession>A0A8T0HWD7</accession>
<organism evidence="2 3">
    <name type="scientific">Ceratodon purpureus</name>
    <name type="common">Fire moss</name>
    <name type="synonym">Dicranum purpureum</name>
    <dbReference type="NCBI Taxonomy" id="3225"/>
    <lineage>
        <taxon>Eukaryota</taxon>
        <taxon>Viridiplantae</taxon>
        <taxon>Streptophyta</taxon>
        <taxon>Embryophyta</taxon>
        <taxon>Bryophyta</taxon>
        <taxon>Bryophytina</taxon>
        <taxon>Bryopsida</taxon>
        <taxon>Dicranidae</taxon>
        <taxon>Pseudoditrichales</taxon>
        <taxon>Ditrichaceae</taxon>
        <taxon>Ceratodon</taxon>
    </lineage>
</organism>
<dbReference type="AlphaFoldDB" id="A0A8T0HWD7"/>
<dbReference type="Proteomes" id="UP000822688">
    <property type="component" value="Chromosome 5"/>
</dbReference>
<dbReference type="GO" id="GO:0010183">
    <property type="term" value="P:pollen tube guidance"/>
    <property type="evidence" value="ECO:0007669"/>
    <property type="project" value="InterPro"/>
</dbReference>
<gene>
    <name evidence="2" type="ORF">KC19_5G002700</name>
</gene>
<dbReference type="GO" id="GO:0005829">
    <property type="term" value="C:cytosol"/>
    <property type="evidence" value="ECO:0007669"/>
    <property type="project" value="TreeGrafter"/>
</dbReference>
<keyword evidence="3" id="KW-1185">Reference proteome</keyword>
<dbReference type="GO" id="GO:0036033">
    <property type="term" value="F:mediator complex binding"/>
    <property type="evidence" value="ECO:0007669"/>
    <property type="project" value="InterPro"/>
</dbReference>
<evidence type="ECO:0000313" key="3">
    <source>
        <dbReference type="Proteomes" id="UP000822688"/>
    </source>
</evidence>
<comment type="caution">
    <text evidence="2">The sequence shown here is derived from an EMBL/GenBank/DDBJ whole genome shotgun (WGS) entry which is preliminary data.</text>
</comment>
<evidence type="ECO:0000313" key="2">
    <source>
        <dbReference type="EMBL" id="KAG0575420.1"/>
    </source>
</evidence>
<dbReference type="PANTHER" id="PTHR36345:SF1">
    <property type="entry name" value="CCG-BINDING PROTEIN 1"/>
    <property type="match status" value="1"/>
</dbReference>
<feature type="compositionally biased region" description="Polar residues" evidence="1">
    <location>
        <begin position="50"/>
        <end position="60"/>
    </location>
</feature>
<dbReference type="PANTHER" id="PTHR36345">
    <property type="entry name" value="CCG-BINDING PROTEIN 1"/>
    <property type="match status" value="1"/>
</dbReference>
<evidence type="ECO:0000256" key="1">
    <source>
        <dbReference type="SAM" id="MobiDB-lite"/>
    </source>
</evidence>
<dbReference type="InterPro" id="IPR037502">
    <property type="entry name" value="CBP1"/>
</dbReference>
<reference evidence="2" key="1">
    <citation type="submission" date="2020-06" db="EMBL/GenBank/DDBJ databases">
        <title>WGS assembly of Ceratodon purpureus strain R40.</title>
        <authorList>
            <person name="Carey S.B."/>
            <person name="Jenkins J."/>
            <person name="Shu S."/>
            <person name="Lovell J.T."/>
            <person name="Sreedasyam A."/>
            <person name="Maumus F."/>
            <person name="Tiley G.P."/>
            <person name="Fernandez-Pozo N."/>
            <person name="Barry K."/>
            <person name="Chen C."/>
            <person name="Wang M."/>
            <person name="Lipzen A."/>
            <person name="Daum C."/>
            <person name="Saski C.A."/>
            <person name="Payton A.C."/>
            <person name="Mcbreen J.C."/>
            <person name="Conrad R.E."/>
            <person name="Kollar L.M."/>
            <person name="Olsson S."/>
            <person name="Huttunen S."/>
            <person name="Landis J.B."/>
            <person name="Wickett N.J."/>
            <person name="Johnson M.G."/>
            <person name="Rensing S.A."/>
            <person name="Grimwood J."/>
            <person name="Schmutz J."/>
            <person name="Mcdaniel S.F."/>
        </authorList>
    </citation>
    <scope>NUCLEOTIDE SEQUENCE</scope>
    <source>
        <strain evidence="2">R40</strain>
    </source>
</reference>
<sequence length="231" mass="25597">MVSVGLMAPFTAVPLDTVVPQARAQSKQIASLNGKVLSMSPGSSRASMSEGVQHNNTGQNVPKMEPFNQSRISRLVREPSLLEKAEHAIADKCTILEGDEAYRCWEALFEFENIKEAYQVECDIATGEERENACRPLERFENLVRQLGGVVGLIDNIRMVAKTAKRQQEPIYQATPTIEDRVVVPEDGGVPQDAVADESSLLPESSLTRMLRHNSLLPPWFTQRPDHEISG</sequence>
<feature type="compositionally biased region" description="Low complexity" evidence="1">
    <location>
        <begin position="38"/>
        <end position="49"/>
    </location>
</feature>
<name>A0A8T0HWD7_CERPU</name>